<dbReference type="SUPFAM" id="SSF56349">
    <property type="entry name" value="DNA breaking-rejoining enzymes"/>
    <property type="match status" value="1"/>
</dbReference>
<dbReference type="RefSeq" id="WP_129228605.1">
    <property type="nucleotide sequence ID" value="NZ_QYBB01000028.1"/>
</dbReference>
<reference evidence="4 5" key="2">
    <citation type="submission" date="2019-02" db="EMBL/GenBank/DDBJ databases">
        <title>'Lichenibacterium ramalinii' gen. nov. sp. nov., 'Lichenibacterium minor' gen. nov. sp. nov.</title>
        <authorList>
            <person name="Pankratov T."/>
        </authorList>
    </citation>
    <scope>NUCLEOTIDE SEQUENCE [LARGE SCALE GENOMIC DNA]</scope>
    <source>
        <strain evidence="4 5">RmlP026</strain>
    </source>
</reference>
<dbReference type="PROSITE" id="PS51898">
    <property type="entry name" value="TYR_RECOMBINASE"/>
    <property type="match status" value="1"/>
</dbReference>
<keyword evidence="5" id="KW-1185">Reference proteome</keyword>
<evidence type="ECO:0000313" key="4">
    <source>
        <dbReference type="EMBL" id="RYC30296.1"/>
    </source>
</evidence>
<evidence type="ECO:0000259" key="3">
    <source>
        <dbReference type="PROSITE" id="PS51898"/>
    </source>
</evidence>
<protein>
    <recommendedName>
        <fullName evidence="3">Tyr recombinase domain-containing protein</fullName>
    </recommendedName>
</protein>
<dbReference type="InterPro" id="IPR011010">
    <property type="entry name" value="DNA_brk_join_enz"/>
</dbReference>
<dbReference type="Gene3D" id="1.10.443.10">
    <property type="entry name" value="Intergrase catalytic core"/>
    <property type="match status" value="1"/>
</dbReference>
<evidence type="ECO:0000256" key="2">
    <source>
        <dbReference type="SAM" id="MobiDB-lite"/>
    </source>
</evidence>
<reference evidence="4 5" key="1">
    <citation type="submission" date="2018-12" db="EMBL/GenBank/DDBJ databases">
        <authorList>
            <person name="Grouzdev D.S."/>
            <person name="Krutkina M.S."/>
        </authorList>
    </citation>
    <scope>NUCLEOTIDE SEQUENCE [LARGE SCALE GENOMIC DNA]</scope>
    <source>
        <strain evidence="4 5">RmlP026</strain>
    </source>
</reference>
<dbReference type="GO" id="GO:0015074">
    <property type="term" value="P:DNA integration"/>
    <property type="evidence" value="ECO:0007669"/>
    <property type="project" value="InterPro"/>
</dbReference>
<dbReference type="GO" id="GO:0003677">
    <property type="term" value="F:DNA binding"/>
    <property type="evidence" value="ECO:0007669"/>
    <property type="project" value="InterPro"/>
</dbReference>
<dbReference type="EMBL" id="QYBB01000028">
    <property type="protein sequence ID" value="RYC30296.1"/>
    <property type="molecule type" value="Genomic_DNA"/>
</dbReference>
<dbReference type="AlphaFoldDB" id="A0A4Q2U631"/>
<dbReference type="Pfam" id="PF20172">
    <property type="entry name" value="DUF6538"/>
    <property type="match status" value="1"/>
</dbReference>
<comment type="caution">
    <text evidence="4">The sequence shown here is derived from an EMBL/GenBank/DDBJ whole genome shotgun (WGS) entry which is preliminary data.</text>
</comment>
<accession>A0A4Q2U631</accession>
<name>A0A4Q2U631_9HYPH</name>
<evidence type="ECO:0000256" key="1">
    <source>
        <dbReference type="ARBA" id="ARBA00023172"/>
    </source>
</evidence>
<keyword evidence="1" id="KW-0233">DNA recombination</keyword>
<dbReference type="Proteomes" id="UP000290759">
    <property type="component" value="Unassembled WGS sequence"/>
</dbReference>
<gene>
    <name evidence="4" type="ORF">D3273_19720</name>
</gene>
<dbReference type="InterPro" id="IPR013762">
    <property type="entry name" value="Integrase-like_cat_sf"/>
</dbReference>
<sequence length="656" mass="73012">MPFTHARRRGATVLFRRKIPVDLRDRFGSHEIVRSIGRATPGEARRIVHRLWSQTELVFMRVRSEQALTRGEIAKVVAAAVDAFQDDIEIAIADVIPGVPLSGLDEPVDRADRLRGEAALYGSMLDRNDVVVQRDNVSVLAQEVVGKDVQAGSNDERRLCRAVTEGLQAAAGPVAAVFDRLARFRPATSAVRLIDEAEYEATPEVLTAMRAAKVGDDVSVLIDQLRPVTTDVPVATPTSSVGTSPLLRNADELMSALWPRFASHKVLMEEWKRTEADATKTTLKHWLECCGDKKPGDYTTEDVSAFHAIIKELPSNYYHNSAYRSVYEANGVRAVVAMSKGHVVDRMSNKTWNSHNSTLNGFFLWCAGKGAALPKGTESVCAGEFVCIPKKAVRRQDDPSRIIYEDRQIRTLFSAPKYTGAKSGHYWRQTGPLVTRDHRYWLPLIGALHGARREEPTLLKVKHVRLTAGGVAYFNWTAPELYKGLKDVGSPRDVPLHRDLLRLGFMDARVHGRDPEAPLFPDAVSYGAMERNAEPFGSWFGLFRKHCGVVDPRLDFHSWRHTAETLLLRAGVPQSHVEEIVGHESEGRRSAMSAVYNHGMSVELLKISIDRLSLPIDVEALIEAVRRSDAVDRSAAWPDLSDPKIRPKPKASRRSV</sequence>
<feature type="domain" description="Tyr recombinase" evidence="3">
    <location>
        <begin position="397"/>
        <end position="610"/>
    </location>
</feature>
<dbReference type="InterPro" id="IPR002104">
    <property type="entry name" value="Integrase_catalytic"/>
</dbReference>
<dbReference type="OrthoDB" id="9784724at2"/>
<evidence type="ECO:0000313" key="5">
    <source>
        <dbReference type="Proteomes" id="UP000290759"/>
    </source>
</evidence>
<proteinExistence type="predicted"/>
<feature type="compositionally biased region" description="Basic residues" evidence="2">
    <location>
        <begin position="646"/>
        <end position="656"/>
    </location>
</feature>
<organism evidence="4 5">
    <name type="scientific">Lichenibacterium minor</name>
    <dbReference type="NCBI Taxonomy" id="2316528"/>
    <lineage>
        <taxon>Bacteria</taxon>
        <taxon>Pseudomonadati</taxon>
        <taxon>Pseudomonadota</taxon>
        <taxon>Alphaproteobacteria</taxon>
        <taxon>Hyphomicrobiales</taxon>
        <taxon>Lichenihabitantaceae</taxon>
        <taxon>Lichenibacterium</taxon>
    </lineage>
</organism>
<dbReference type="InterPro" id="IPR046668">
    <property type="entry name" value="DUF6538"/>
</dbReference>
<feature type="region of interest" description="Disordered" evidence="2">
    <location>
        <begin position="635"/>
        <end position="656"/>
    </location>
</feature>
<dbReference type="GO" id="GO:0006310">
    <property type="term" value="P:DNA recombination"/>
    <property type="evidence" value="ECO:0007669"/>
    <property type="project" value="UniProtKB-KW"/>
</dbReference>